<dbReference type="InterPro" id="IPR050508">
    <property type="entry name" value="Methyltransf_Superfamily"/>
</dbReference>
<organism evidence="1 2">
    <name type="scientific">Methylohalomonas lacus</name>
    <dbReference type="NCBI Taxonomy" id="398773"/>
    <lineage>
        <taxon>Bacteria</taxon>
        <taxon>Pseudomonadati</taxon>
        <taxon>Pseudomonadota</taxon>
        <taxon>Gammaproteobacteria</taxon>
        <taxon>Methylohalomonadales</taxon>
        <taxon>Methylohalomonadaceae</taxon>
        <taxon>Methylohalomonas</taxon>
    </lineage>
</organism>
<dbReference type="PANTHER" id="PTHR42912:SF58">
    <property type="entry name" value="BLR1400 PROTEIN"/>
    <property type="match status" value="1"/>
</dbReference>
<name>A0AAE3HMN7_9GAMM</name>
<dbReference type="EMBL" id="JANUCT010000007">
    <property type="protein sequence ID" value="MCS3903268.1"/>
    <property type="molecule type" value="Genomic_DNA"/>
</dbReference>
<dbReference type="Proteomes" id="UP001204445">
    <property type="component" value="Unassembled WGS sequence"/>
</dbReference>
<dbReference type="Pfam" id="PF07021">
    <property type="entry name" value="MetW"/>
    <property type="match status" value="1"/>
</dbReference>
<protein>
    <submittedName>
        <fullName evidence="1">Methionine biosynthesis protein MetW</fullName>
    </submittedName>
</protein>
<evidence type="ECO:0000313" key="2">
    <source>
        <dbReference type="Proteomes" id="UP001204445"/>
    </source>
</evidence>
<accession>A0AAE3HMN7</accession>
<dbReference type="GO" id="GO:0008168">
    <property type="term" value="F:methyltransferase activity"/>
    <property type="evidence" value="ECO:0007669"/>
    <property type="project" value="TreeGrafter"/>
</dbReference>
<sequence length="206" mass="23400">MSEMQLRTDQVLIAEWIQPNARVLDLGCGDGTLLTYLHEQRQITGYGLEIDPDNITACIDRGVPVMQSDVDAGLSDFDDDSFDYVIMTQTLQAVHYPHEVLNEMLRVGREGIVTFPNMGHWRARMQVALRGRMPMTMALPYKWYNSPNIHLCSVRDFEALCEEEGIEVLECTTVDHAHRTSLGMRLLPSLLGEIAIYRFRREAGLG</sequence>
<comment type="caution">
    <text evidence="1">The sequence shown here is derived from an EMBL/GenBank/DDBJ whole genome shotgun (WGS) entry which is preliminary data.</text>
</comment>
<proteinExistence type="predicted"/>
<dbReference type="SUPFAM" id="SSF53335">
    <property type="entry name" value="S-adenosyl-L-methionine-dependent methyltransferases"/>
    <property type="match status" value="1"/>
</dbReference>
<dbReference type="CDD" id="cd02440">
    <property type="entry name" value="AdoMet_MTases"/>
    <property type="match status" value="1"/>
</dbReference>
<dbReference type="InterPro" id="IPR029063">
    <property type="entry name" value="SAM-dependent_MTases_sf"/>
</dbReference>
<gene>
    <name evidence="1" type="ORF">J2T55_001288</name>
</gene>
<dbReference type="PANTHER" id="PTHR42912">
    <property type="entry name" value="METHYLTRANSFERASE"/>
    <property type="match status" value="1"/>
</dbReference>
<reference evidence="1" key="1">
    <citation type="submission" date="2022-08" db="EMBL/GenBank/DDBJ databases">
        <title>Genomic Encyclopedia of Type Strains, Phase III (KMG-III): the genomes of soil and plant-associated and newly described type strains.</title>
        <authorList>
            <person name="Whitman W."/>
        </authorList>
    </citation>
    <scope>NUCLEOTIDE SEQUENCE</scope>
    <source>
        <strain evidence="1">HMT 1</strain>
    </source>
</reference>
<evidence type="ECO:0000313" key="1">
    <source>
        <dbReference type="EMBL" id="MCS3903268.1"/>
    </source>
</evidence>
<dbReference type="NCBIfam" id="TIGR02081">
    <property type="entry name" value="metW"/>
    <property type="match status" value="1"/>
</dbReference>
<dbReference type="InterPro" id="IPR010743">
    <property type="entry name" value="Methionine_synth_MetW"/>
</dbReference>
<dbReference type="Gene3D" id="3.40.50.150">
    <property type="entry name" value="Vaccinia Virus protein VP39"/>
    <property type="match status" value="1"/>
</dbReference>
<dbReference type="AlphaFoldDB" id="A0AAE3HMN7"/>
<keyword evidence="2" id="KW-1185">Reference proteome</keyword>